<dbReference type="Pfam" id="PF12826">
    <property type="entry name" value="HHH_2"/>
    <property type="match status" value="1"/>
</dbReference>
<comment type="catalytic activity">
    <reaction evidence="12 14">
        <text>NAD(+) + (deoxyribonucleotide)n-3'-hydroxyl + 5'-phospho-(deoxyribonucleotide)m = (deoxyribonucleotide)n+m + AMP + beta-nicotinamide D-nucleotide.</text>
        <dbReference type="EC" id="6.5.1.2"/>
    </reaction>
</comment>
<proteinExistence type="inferred from homology"/>
<organism evidence="16 17">
    <name type="scientific">Eiseniibacteriota bacterium</name>
    <dbReference type="NCBI Taxonomy" id="2212470"/>
    <lineage>
        <taxon>Bacteria</taxon>
        <taxon>Candidatus Eiseniibacteriota</taxon>
    </lineage>
</organism>
<dbReference type="SUPFAM" id="SSF56091">
    <property type="entry name" value="DNA ligase/mRNA capping enzyme, catalytic domain"/>
    <property type="match status" value="1"/>
</dbReference>
<dbReference type="CDD" id="cd00114">
    <property type="entry name" value="LIGANc"/>
    <property type="match status" value="1"/>
</dbReference>
<evidence type="ECO:0000256" key="8">
    <source>
        <dbReference type="ARBA" id="ARBA00022833"/>
    </source>
</evidence>
<dbReference type="Gene3D" id="2.40.50.140">
    <property type="entry name" value="Nucleic acid-binding proteins"/>
    <property type="match status" value="1"/>
</dbReference>
<evidence type="ECO:0000256" key="13">
    <source>
        <dbReference type="ARBA" id="ARBA00060881"/>
    </source>
</evidence>
<evidence type="ECO:0000256" key="11">
    <source>
        <dbReference type="ARBA" id="ARBA00023204"/>
    </source>
</evidence>
<dbReference type="EMBL" id="VGIY01000206">
    <property type="protein sequence ID" value="MBM3317867.1"/>
    <property type="molecule type" value="Genomic_DNA"/>
</dbReference>
<feature type="non-terminal residue" evidence="16">
    <location>
        <position position="703"/>
    </location>
</feature>
<dbReference type="InterPro" id="IPR004149">
    <property type="entry name" value="Znf_DNAligase_C4"/>
</dbReference>
<dbReference type="PROSITE" id="PS01055">
    <property type="entry name" value="DNA_LIGASE_N1"/>
    <property type="match status" value="1"/>
</dbReference>
<dbReference type="EC" id="6.5.1.2" evidence="2 14"/>
<comment type="caution">
    <text evidence="16">The sequence shown here is derived from an EMBL/GenBank/DDBJ whole genome shotgun (WGS) entry which is preliminary data.</text>
</comment>
<evidence type="ECO:0000313" key="17">
    <source>
        <dbReference type="Proteomes" id="UP000748308"/>
    </source>
</evidence>
<keyword evidence="7 14" id="KW-0227">DNA damage</keyword>
<keyword evidence="5 14" id="KW-0235">DNA replication</keyword>
<dbReference type="GO" id="GO:0005829">
    <property type="term" value="C:cytosol"/>
    <property type="evidence" value="ECO:0007669"/>
    <property type="project" value="TreeGrafter"/>
</dbReference>
<dbReference type="InterPro" id="IPR041663">
    <property type="entry name" value="DisA/LigA_HHH"/>
</dbReference>
<dbReference type="GO" id="GO:0046872">
    <property type="term" value="F:metal ion binding"/>
    <property type="evidence" value="ECO:0007669"/>
    <property type="project" value="UniProtKB-KW"/>
</dbReference>
<keyword evidence="6" id="KW-0479">Metal-binding</keyword>
<dbReference type="SMART" id="SM00292">
    <property type="entry name" value="BRCT"/>
    <property type="match status" value="1"/>
</dbReference>
<dbReference type="PROSITE" id="PS01056">
    <property type="entry name" value="DNA_LIGASE_N2"/>
    <property type="match status" value="1"/>
</dbReference>
<dbReference type="InterPro" id="IPR013840">
    <property type="entry name" value="DNAligase_N"/>
</dbReference>
<dbReference type="Pfam" id="PF01653">
    <property type="entry name" value="DNA_ligase_aden"/>
    <property type="match status" value="1"/>
</dbReference>
<comment type="similarity">
    <text evidence="13">Belongs to the NAD-dependent DNA ligase family. LigA subfamily.</text>
</comment>
<evidence type="ECO:0000256" key="12">
    <source>
        <dbReference type="ARBA" id="ARBA00034005"/>
    </source>
</evidence>
<dbReference type="Gene3D" id="1.10.150.20">
    <property type="entry name" value="5' to 3' exonuclease, C-terminal subdomain"/>
    <property type="match status" value="2"/>
</dbReference>
<dbReference type="InterPro" id="IPR012340">
    <property type="entry name" value="NA-bd_OB-fold"/>
</dbReference>
<dbReference type="NCBIfam" id="NF005932">
    <property type="entry name" value="PRK07956.1"/>
    <property type="match status" value="1"/>
</dbReference>
<dbReference type="SUPFAM" id="SSF50249">
    <property type="entry name" value="Nucleic acid-binding proteins"/>
    <property type="match status" value="1"/>
</dbReference>
<name>A0A938BR35_UNCEI</name>
<dbReference type="FunFam" id="2.40.50.140:FF:000012">
    <property type="entry name" value="DNA ligase"/>
    <property type="match status" value="1"/>
</dbReference>
<protein>
    <recommendedName>
        <fullName evidence="3 14">DNA ligase</fullName>
        <ecNumber evidence="2 14">6.5.1.2</ecNumber>
    </recommendedName>
</protein>
<dbReference type="Pfam" id="PF03119">
    <property type="entry name" value="DNA_ligase_ZBD"/>
    <property type="match status" value="1"/>
</dbReference>
<dbReference type="SUPFAM" id="SSF52113">
    <property type="entry name" value="BRCT domain"/>
    <property type="match status" value="1"/>
</dbReference>
<dbReference type="InterPro" id="IPR001679">
    <property type="entry name" value="DNA_ligase"/>
</dbReference>
<evidence type="ECO:0000256" key="1">
    <source>
        <dbReference type="ARBA" id="ARBA00001946"/>
    </source>
</evidence>
<dbReference type="Pfam" id="PF03120">
    <property type="entry name" value="OB_DNA_ligase"/>
    <property type="match status" value="1"/>
</dbReference>
<evidence type="ECO:0000313" key="16">
    <source>
        <dbReference type="EMBL" id="MBM3317867.1"/>
    </source>
</evidence>
<dbReference type="Gene3D" id="3.30.470.30">
    <property type="entry name" value="DNA ligase/mRNA capping enzyme"/>
    <property type="match status" value="1"/>
</dbReference>
<evidence type="ECO:0000256" key="6">
    <source>
        <dbReference type="ARBA" id="ARBA00022723"/>
    </source>
</evidence>
<evidence type="ECO:0000256" key="10">
    <source>
        <dbReference type="ARBA" id="ARBA00023027"/>
    </source>
</evidence>
<feature type="domain" description="BRCT" evidence="15">
    <location>
        <begin position="615"/>
        <end position="679"/>
    </location>
</feature>
<dbReference type="PANTHER" id="PTHR23389:SF9">
    <property type="entry name" value="DNA LIGASE"/>
    <property type="match status" value="1"/>
</dbReference>
<keyword evidence="10 14" id="KW-0520">NAD</keyword>
<sequence length="703" mass="75922">MDPQQAARRIEELRRLIRRHDRLYYVEHAPEISDREYDRLYAELVALEAASPEHDDPTSPTRRVGGEPIAAFATLPHSTPMLSLQNTYTAEEAREFDARVRRELGVETPVAYAVELKVDGVAVALRYEEGRFARGLTRGDGLRGDDVTHNLRTLRGLPLRLAPHPRLGAPTLEVRGEVYFPRLAFEAHNRERQAEGDSPFANPRNAAAGTLKLLDPALAARRPLAIALYQLVDARRFGAARHSASLALMRELGLPVEPHTRLLPDIDAALASFAGFQALRRSLDYETDGVVLKVDDLDLQGRLGATGRAPRWGIAYKFETERAETRVREIVWQVGRTGAVTPVALFEPVRILGTTVQRATLHNADEIERLDVRVGDAVTIEKGGEIIPKVTGVLRDRRRGDEPPTALPARCPVCDDPLEREEGEVAIRCVNEHCPAQLKRRILHFASRGGLDIKQLGAAVVDALVDEGLVRDLADLYALDRARLVGLKIAEATRDDGKTSDVRLQERAAGKLLAAIVASRRPPLDRFLFALGIRHVGTHAARLLASRRGSLAALRAAPAADLEGIEGIGPVIAASVERYFARPQTGALLERLAAAGLRPAPPPAAPPAAPGGTDLTGLTFVLTGTLPRLSREAARALLESRGARVAATVSGKTSYVLAGADAGSKLARARALGIPILDEGALRAMLGIEGDAGPTGAPPPPPP</sequence>
<dbReference type="HAMAP" id="MF_01588">
    <property type="entry name" value="DNA_ligase_A"/>
    <property type="match status" value="1"/>
</dbReference>
<dbReference type="InterPro" id="IPR010994">
    <property type="entry name" value="RuvA_2-like"/>
</dbReference>
<dbReference type="PROSITE" id="PS50172">
    <property type="entry name" value="BRCT"/>
    <property type="match status" value="1"/>
</dbReference>
<dbReference type="Proteomes" id="UP000748308">
    <property type="component" value="Unassembled WGS sequence"/>
</dbReference>
<evidence type="ECO:0000259" key="15">
    <source>
        <dbReference type="PROSITE" id="PS50172"/>
    </source>
</evidence>
<keyword evidence="8" id="KW-0862">Zinc</keyword>
<dbReference type="SMART" id="SM00532">
    <property type="entry name" value="LIGANc"/>
    <property type="match status" value="1"/>
</dbReference>
<dbReference type="GO" id="GO:0006260">
    <property type="term" value="P:DNA replication"/>
    <property type="evidence" value="ECO:0007669"/>
    <property type="project" value="UniProtKB-KW"/>
</dbReference>
<dbReference type="InterPro" id="IPR004150">
    <property type="entry name" value="NAD_DNA_ligase_OB"/>
</dbReference>
<evidence type="ECO:0000256" key="14">
    <source>
        <dbReference type="RuleBase" id="RU000618"/>
    </source>
</evidence>
<dbReference type="NCBIfam" id="TIGR00575">
    <property type="entry name" value="dnlj"/>
    <property type="match status" value="1"/>
</dbReference>
<dbReference type="PANTHER" id="PTHR23389">
    <property type="entry name" value="CHROMOSOME TRANSMISSION FIDELITY FACTOR 18"/>
    <property type="match status" value="1"/>
</dbReference>
<dbReference type="InterPro" id="IPR033136">
    <property type="entry name" value="DNA_ligase_CS"/>
</dbReference>
<dbReference type="PIRSF" id="PIRSF001604">
    <property type="entry name" value="LigA"/>
    <property type="match status" value="1"/>
</dbReference>
<comment type="cofactor">
    <cofactor evidence="1">
        <name>Mg(2+)</name>
        <dbReference type="ChEBI" id="CHEBI:18420"/>
    </cofactor>
</comment>
<dbReference type="InterPro" id="IPR001357">
    <property type="entry name" value="BRCT_dom"/>
</dbReference>
<evidence type="ECO:0000256" key="7">
    <source>
        <dbReference type="ARBA" id="ARBA00022763"/>
    </source>
</evidence>
<dbReference type="InterPro" id="IPR036420">
    <property type="entry name" value="BRCT_dom_sf"/>
</dbReference>
<keyword evidence="4 14" id="KW-0436">Ligase</keyword>
<dbReference type="Gene3D" id="6.20.10.30">
    <property type="match status" value="1"/>
</dbReference>
<gene>
    <name evidence="16" type="primary">ligA</name>
    <name evidence="16" type="ORF">FJY75_08430</name>
</gene>
<accession>A0A938BR35</accession>
<dbReference type="Pfam" id="PF00533">
    <property type="entry name" value="BRCT"/>
    <property type="match status" value="1"/>
</dbReference>
<dbReference type="InterPro" id="IPR018239">
    <property type="entry name" value="DNA_ligase_AS"/>
</dbReference>
<evidence type="ECO:0000256" key="2">
    <source>
        <dbReference type="ARBA" id="ARBA00012722"/>
    </source>
</evidence>
<keyword evidence="9" id="KW-0460">Magnesium</keyword>
<evidence type="ECO:0000256" key="3">
    <source>
        <dbReference type="ARBA" id="ARBA00013308"/>
    </source>
</evidence>
<keyword evidence="11 14" id="KW-0234">DNA repair</keyword>
<dbReference type="GO" id="GO:0003911">
    <property type="term" value="F:DNA ligase (NAD+) activity"/>
    <property type="evidence" value="ECO:0007669"/>
    <property type="project" value="UniProtKB-EC"/>
</dbReference>
<dbReference type="SUPFAM" id="SSF47781">
    <property type="entry name" value="RuvA domain 2-like"/>
    <property type="match status" value="1"/>
</dbReference>
<reference evidence="16" key="1">
    <citation type="submission" date="2019-03" db="EMBL/GenBank/DDBJ databases">
        <title>Lake Tanganyika Metagenome-Assembled Genomes (MAGs).</title>
        <authorList>
            <person name="Tran P."/>
        </authorList>
    </citation>
    <scope>NUCLEOTIDE SEQUENCE</scope>
    <source>
        <strain evidence="16">M_DeepCast_400m_m2_100</strain>
    </source>
</reference>
<dbReference type="Gene3D" id="3.40.50.10190">
    <property type="entry name" value="BRCT domain"/>
    <property type="match status" value="1"/>
</dbReference>
<dbReference type="AlphaFoldDB" id="A0A938BR35"/>
<evidence type="ECO:0000256" key="4">
    <source>
        <dbReference type="ARBA" id="ARBA00022598"/>
    </source>
</evidence>
<dbReference type="Gene3D" id="1.10.287.610">
    <property type="entry name" value="Helix hairpin bin"/>
    <property type="match status" value="1"/>
</dbReference>
<dbReference type="GO" id="GO:0006281">
    <property type="term" value="P:DNA repair"/>
    <property type="evidence" value="ECO:0007669"/>
    <property type="project" value="UniProtKB-KW"/>
</dbReference>
<dbReference type="InterPro" id="IPR013839">
    <property type="entry name" value="DNAligase_adenylation"/>
</dbReference>
<evidence type="ECO:0000256" key="9">
    <source>
        <dbReference type="ARBA" id="ARBA00022842"/>
    </source>
</evidence>
<evidence type="ECO:0000256" key="5">
    <source>
        <dbReference type="ARBA" id="ARBA00022705"/>
    </source>
</evidence>